<dbReference type="EMBL" id="MOPA01000005">
    <property type="protein sequence ID" value="KAK1541063.1"/>
    <property type="molecule type" value="Genomic_DNA"/>
</dbReference>
<evidence type="ECO:0000313" key="11">
    <source>
        <dbReference type="EMBL" id="KAK1541063.1"/>
    </source>
</evidence>
<comment type="similarity">
    <text evidence="3 10">Belongs to the glycosyl hydrolase 75 family.</text>
</comment>
<evidence type="ECO:0000256" key="5">
    <source>
        <dbReference type="ARBA" id="ARBA00022729"/>
    </source>
</evidence>
<dbReference type="PANTHER" id="PTHR42061:SF6">
    <property type="entry name" value="ENDO-CHITOSANASE"/>
    <property type="match status" value="1"/>
</dbReference>
<dbReference type="GeneID" id="85375222"/>
<reference evidence="11 12" key="1">
    <citation type="submission" date="2016-10" db="EMBL/GenBank/DDBJ databases">
        <title>The genome sequence of Colletotrichum fioriniae PJ7.</title>
        <authorList>
            <person name="Baroncelli R."/>
        </authorList>
    </citation>
    <scope>NUCLEOTIDE SEQUENCE [LARGE SCALE GENOMIC DNA]</scope>
    <source>
        <strain evidence="11 12">IMI 384185</strain>
    </source>
</reference>
<dbReference type="RefSeq" id="XP_060350197.1">
    <property type="nucleotide sequence ID" value="XM_060491323.1"/>
</dbReference>
<keyword evidence="4" id="KW-0964">Secreted</keyword>
<keyword evidence="8 10" id="KW-0326">Glycosidase</keyword>
<evidence type="ECO:0000256" key="3">
    <source>
        <dbReference type="ARBA" id="ARBA00007799"/>
    </source>
</evidence>
<keyword evidence="7" id="KW-0119">Carbohydrate metabolism</keyword>
<protein>
    <recommendedName>
        <fullName evidence="10">Endo-chitosanase</fullName>
        <ecNumber evidence="10">3.2.1.132</ecNumber>
    </recommendedName>
</protein>
<comment type="caution">
    <text evidence="11">The sequence shown here is derived from an EMBL/GenBank/DDBJ whole genome shotgun (WGS) entry which is preliminary data.</text>
</comment>
<dbReference type="Proteomes" id="UP001241169">
    <property type="component" value="Unassembled WGS sequence"/>
</dbReference>
<gene>
    <name evidence="11" type="ORF">CPAR01_07052</name>
</gene>
<evidence type="ECO:0000256" key="6">
    <source>
        <dbReference type="ARBA" id="ARBA00022801"/>
    </source>
</evidence>
<comment type="catalytic activity">
    <reaction evidence="1 10">
        <text>Endohydrolysis of beta-(1-&gt;4)-linkages between D-glucosamine residues in a partly acetylated chitosan.</text>
        <dbReference type="EC" id="3.2.1.132"/>
    </reaction>
</comment>
<organism evidence="11 12">
    <name type="scientific">Colletotrichum paranaense</name>
    <dbReference type="NCBI Taxonomy" id="1914294"/>
    <lineage>
        <taxon>Eukaryota</taxon>
        <taxon>Fungi</taxon>
        <taxon>Dikarya</taxon>
        <taxon>Ascomycota</taxon>
        <taxon>Pezizomycotina</taxon>
        <taxon>Sordariomycetes</taxon>
        <taxon>Hypocreomycetidae</taxon>
        <taxon>Glomerellales</taxon>
        <taxon>Glomerellaceae</taxon>
        <taxon>Colletotrichum</taxon>
        <taxon>Colletotrichum acutatum species complex</taxon>
    </lineage>
</organism>
<evidence type="ECO:0000256" key="10">
    <source>
        <dbReference type="RuleBase" id="RU361208"/>
    </source>
</evidence>
<proteinExistence type="inferred from homology"/>
<evidence type="ECO:0000256" key="1">
    <source>
        <dbReference type="ARBA" id="ARBA00000405"/>
    </source>
</evidence>
<comment type="subcellular location">
    <subcellularLocation>
        <location evidence="2 10">Secreted</location>
    </subcellularLocation>
</comment>
<dbReference type="Pfam" id="PF07335">
    <property type="entry name" value="Glyco_hydro_75"/>
    <property type="match status" value="1"/>
</dbReference>
<evidence type="ECO:0000256" key="2">
    <source>
        <dbReference type="ARBA" id="ARBA00004613"/>
    </source>
</evidence>
<keyword evidence="9 10" id="KW-0624">Polysaccharide degradation</keyword>
<evidence type="ECO:0000256" key="7">
    <source>
        <dbReference type="ARBA" id="ARBA00023277"/>
    </source>
</evidence>
<sequence length="285" mass="30590">MVAVRSNDLFTSFKAFYSLKSRQPSITIMFHNFAYACAFATLLAVPATARDVPANVKAFYDQVRGRQQCSTVLKTGFHSKEGGKGDYGYCGDYLSNYNVIYIQGSGGRLANMDIDCDGAQTHGDGRCGSSTDTQSQTSFKSEIQGYKAGINDLNAYVHPYVVFGNDGSKPGWPTFDPKKHGIEPLSVMAVVCNNKVIYGIWADTNGDDGSQAMVGEASLSLATACFGTGMNGNAGHDESDVLYIAFPGKDAVPGAHGATWAANTYDEFEDSISALGNRLLKRIRA</sequence>
<evidence type="ECO:0000256" key="4">
    <source>
        <dbReference type="ARBA" id="ARBA00022525"/>
    </source>
</evidence>
<keyword evidence="12" id="KW-1185">Reference proteome</keyword>
<dbReference type="InterPro" id="IPR009939">
    <property type="entry name" value="Chitosanase_fungal"/>
</dbReference>
<evidence type="ECO:0000256" key="9">
    <source>
        <dbReference type="ARBA" id="ARBA00023326"/>
    </source>
</evidence>
<dbReference type="EC" id="3.2.1.132" evidence="10"/>
<evidence type="ECO:0000256" key="8">
    <source>
        <dbReference type="ARBA" id="ARBA00023295"/>
    </source>
</evidence>
<evidence type="ECO:0000313" key="12">
    <source>
        <dbReference type="Proteomes" id="UP001241169"/>
    </source>
</evidence>
<comment type="function">
    <text evidence="10">Chitosanase catalyzing the endo-type cleavage of chitosan, the deacylated form of chitin. Chitosanase may be crucial in the degradation of the deacetylated portion of chitin in the fungal cell wall.</text>
</comment>
<keyword evidence="6 10" id="KW-0378">Hydrolase</keyword>
<keyword evidence="5" id="KW-0732">Signal</keyword>
<dbReference type="PANTHER" id="PTHR42061">
    <property type="entry name" value="ENDO-CHITOSANASE"/>
    <property type="match status" value="1"/>
</dbReference>
<accession>A0ABQ9SNH2</accession>
<name>A0ABQ9SNH2_9PEZI</name>